<dbReference type="Gene3D" id="4.10.240.10">
    <property type="entry name" value="Zn(2)-C6 fungal-type DNA-binding domain"/>
    <property type="match status" value="1"/>
</dbReference>
<dbReference type="InterPro" id="IPR036864">
    <property type="entry name" value="Zn2-C6_fun-type_DNA-bd_sf"/>
</dbReference>
<feature type="region of interest" description="Disordered" evidence="7">
    <location>
        <begin position="89"/>
        <end position="151"/>
    </location>
</feature>
<evidence type="ECO:0000256" key="2">
    <source>
        <dbReference type="ARBA" id="ARBA00022833"/>
    </source>
</evidence>
<feature type="compositionally biased region" description="Low complexity" evidence="7">
    <location>
        <begin position="44"/>
        <end position="56"/>
    </location>
</feature>
<accession>A0A1E3ITT0</accession>
<feature type="compositionally biased region" description="Basic and acidic residues" evidence="7">
    <location>
        <begin position="856"/>
        <end position="875"/>
    </location>
</feature>
<evidence type="ECO:0008006" key="10">
    <source>
        <dbReference type="Google" id="ProtNLM"/>
    </source>
</evidence>
<feature type="region of interest" description="Disordered" evidence="7">
    <location>
        <begin position="963"/>
        <end position="983"/>
    </location>
</feature>
<feature type="compositionally biased region" description="Low complexity" evidence="7">
    <location>
        <begin position="312"/>
        <end position="322"/>
    </location>
</feature>
<evidence type="ECO:0000256" key="5">
    <source>
        <dbReference type="ARBA" id="ARBA00023163"/>
    </source>
</evidence>
<sequence length="1104" mass="121669">MPATDAALPRRRQNVACATCKLRRVKCDLSALLQCHTSPPSDPGPSSGTSASAPEPSLADLIRRNPEIHCTNCTDRDIICNKDGILNPSRTKQKGKRITEAKRRYGVNEQGGTAIAAPTCSASSGTSRTSHSPVAPEPDFNPFDGSRPDPYLAQATREDLELPSLDYDFSPSTLPSSFMPEPLGPPPRPPPTQVEFSGQYFNAITVPRNSEAASIWWQFANQPQETMAHITRTGKTPQASPAVESATSLWDLTTLGGQVMDHVGSFASAPSLTPLEATALDRSAFERSREASSVNLDPFVTTSLQRKRPREPSSSPTTSRKTLAQEHDPWQLWMGDDESRAMLLWGRAEDMQERLANRALGTELSRHLVTMFFQAVHYSFPASRLPIAISPESFYLEWMRAGQRSDRMTPAQEVLCSGMEAWGARYSDNPMILGLQPHMARLAPRGESSSPTGIEKRSQWGRARMPACRALIERTRRLVDSTGLMRKPSVTGVQALTLFVQLLFTSDESIGEARLLEANTIQSTILEQMRLLGLIRLFWTHAIVDAFWSASSRSPPKILDEDLESAGKWVRTLRSALPPSSFEALAFFLECTFRVTKVVRGVALKMAIPSKRKGAIDVEQFCRDARNAWKEADSITDELNRHTSHALNSCSKDEILGFSPLNFFFNLRLSVVSLLFITHDLIREQLEFRKTLSSAYIVASEDTESVMGGDVPEIRRIWKAAQSHLEMMQALDRESVDMLLSTCRGQVHMFKTAMHTGIMQTATLILRVLIFTTKFLCGVPTNEQGYPTSTRGGHDWTWARKQEEVGHCVEALYQIGWAWGDVGPVLDDIERTMERHSRTHEELSMFQGILQTAPKETSEAEGARERRQERKESDEKAIEAVMRFWPPISVPQLIEEAISPSHHRSPSSQSSSSFQAGPIALIPAQFSAVMSSHGSLSAAFSHGNLEVPRATPPLHHFSPAAVRTTATPTPESSSHQTISDDAFPSQPDFDEFLKFLSATEDATGDVWQGAQKPHTPIVGDPNGMFAAMILQCAERSDSNNNLGGAGQIPAKSSVEGASDDVSVESILNELEMGGLQQMGASDNWEASFTAKFFETGTKGEGTGQ</sequence>
<dbReference type="PANTHER" id="PTHR31313:SF81">
    <property type="entry name" value="TY1 ENHANCER ACTIVATOR"/>
    <property type="match status" value="1"/>
</dbReference>
<evidence type="ECO:0000256" key="3">
    <source>
        <dbReference type="ARBA" id="ARBA00023015"/>
    </source>
</evidence>
<feature type="region of interest" description="Disordered" evidence="7">
    <location>
        <begin position="850"/>
        <end position="875"/>
    </location>
</feature>
<organism evidence="8 9">
    <name type="scientific">Cryptococcus wingfieldii CBS 7118</name>
    <dbReference type="NCBI Taxonomy" id="1295528"/>
    <lineage>
        <taxon>Eukaryota</taxon>
        <taxon>Fungi</taxon>
        <taxon>Dikarya</taxon>
        <taxon>Basidiomycota</taxon>
        <taxon>Agaricomycotina</taxon>
        <taxon>Tremellomycetes</taxon>
        <taxon>Tremellales</taxon>
        <taxon>Cryptococcaceae</taxon>
        <taxon>Cryptococcus</taxon>
    </lineage>
</organism>
<keyword evidence="3" id="KW-0805">Transcription regulation</keyword>
<dbReference type="GO" id="GO:0003677">
    <property type="term" value="F:DNA binding"/>
    <property type="evidence" value="ECO:0007669"/>
    <property type="project" value="UniProtKB-KW"/>
</dbReference>
<dbReference type="RefSeq" id="XP_019030151.1">
    <property type="nucleotide sequence ID" value="XM_019177767.1"/>
</dbReference>
<dbReference type="AlphaFoldDB" id="A0A1E3ITT0"/>
<dbReference type="Proteomes" id="UP000094819">
    <property type="component" value="Unassembled WGS sequence"/>
</dbReference>
<dbReference type="OrthoDB" id="39175at2759"/>
<dbReference type="EMBL" id="AWGH01000018">
    <property type="protein sequence ID" value="ODN92017.1"/>
    <property type="molecule type" value="Genomic_DNA"/>
</dbReference>
<keyword evidence="5" id="KW-0804">Transcription</keyword>
<evidence type="ECO:0000256" key="7">
    <source>
        <dbReference type="SAM" id="MobiDB-lite"/>
    </source>
</evidence>
<name>A0A1E3ITT0_9TREE</name>
<dbReference type="GO" id="GO:0008270">
    <property type="term" value="F:zinc ion binding"/>
    <property type="evidence" value="ECO:0007669"/>
    <property type="project" value="InterPro"/>
</dbReference>
<protein>
    <recommendedName>
        <fullName evidence="10">Zn(2)-C6 fungal-type domain-containing protein</fullName>
    </recommendedName>
</protein>
<evidence type="ECO:0000313" key="9">
    <source>
        <dbReference type="Proteomes" id="UP000094819"/>
    </source>
</evidence>
<dbReference type="GeneID" id="30194901"/>
<evidence type="ECO:0000256" key="4">
    <source>
        <dbReference type="ARBA" id="ARBA00023125"/>
    </source>
</evidence>
<keyword evidence="1" id="KW-0479">Metal-binding</keyword>
<feature type="region of interest" description="Disordered" evidence="7">
    <location>
        <begin position="171"/>
        <end position="195"/>
    </location>
</feature>
<dbReference type="PANTHER" id="PTHR31313">
    <property type="entry name" value="TY1 ENHANCER ACTIVATOR"/>
    <property type="match status" value="1"/>
</dbReference>
<feature type="compositionally biased region" description="Pro residues" evidence="7">
    <location>
        <begin position="182"/>
        <end position="192"/>
    </location>
</feature>
<dbReference type="CDD" id="cd12148">
    <property type="entry name" value="fungal_TF_MHR"/>
    <property type="match status" value="1"/>
</dbReference>
<feature type="compositionally biased region" description="Low complexity" evidence="7">
    <location>
        <begin position="119"/>
        <end position="132"/>
    </location>
</feature>
<keyword evidence="2" id="KW-0862">Zinc</keyword>
<gene>
    <name evidence="8" type="ORF">L198_05689</name>
</gene>
<dbReference type="InterPro" id="IPR051615">
    <property type="entry name" value="Transcr_Regulatory_Elem"/>
</dbReference>
<evidence type="ECO:0000256" key="6">
    <source>
        <dbReference type="ARBA" id="ARBA00023242"/>
    </source>
</evidence>
<evidence type="ECO:0000256" key="1">
    <source>
        <dbReference type="ARBA" id="ARBA00022723"/>
    </source>
</evidence>
<evidence type="ECO:0000313" key="8">
    <source>
        <dbReference type="EMBL" id="ODN92017.1"/>
    </source>
</evidence>
<proteinExistence type="predicted"/>
<keyword evidence="6" id="KW-0539">Nucleus</keyword>
<dbReference type="GO" id="GO:0000981">
    <property type="term" value="F:DNA-binding transcription factor activity, RNA polymerase II-specific"/>
    <property type="evidence" value="ECO:0007669"/>
    <property type="project" value="InterPro"/>
</dbReference>
<comment type="caution">
    <text evidence="8">The sequence shown here is derived from an EMBL/GenBank/DDBJ whole genome shotgun (WGS) entry which is preliminary data.</text>
</comment>
<feature type="region of interest" description="Disordered" evidence="7">
    <location>
        <begin position="296"/>
        <end position="326"/>
    </location>
</feature>
<keyword evidence="4" id="KW-0238">DNA-binding</keyword>
<reference evidence="8 9" key="1">
    <citation type="submission" date="2016-06" db="EMBL/GenBank/DDBJ databases">
        <title>Evolution of pathogenesis and genome organization in the Tremellales.</title>
        <authorList>
            <person name="Cuomo C."/>
            <person name="Litvintseva A."/>
            <person name="Heitman J."/>
            <person name="Chen Y."/>
            <person name="Sun S."/>
            <person name="Springer D."/>
            <person name="Dromer F."/>
            <person name="Young S."/>
            <person name="Zeng Q."/>
            <person name="Chapman S."/>
            <person name="Gujja S."/>
            <person name="Saif S."/>
            <person name="Birren B."/>
        </authorList>
    </citation>
    <scope>NUCLEOTIDE SEQUENCE [LARGE SCALE GENOMIC DNA]</scope>
    <source>
        <strain evidence="8 9">CBS 7118</strain>
    </source>
</reference>
<feature type="region of interest" description="Disordered" evidence="7">
    <location>
        <begin position="37"/>
        <end position="56"/>
    </location>
</feature>
<keyword evidence="9" id="KW-1185">Reference proteome</keyword>